<evidence type="ECO:0000313" key="4">
    <source>
        <dbReference type="Proteomes" id="UP000554235"/>
    </source>
</evidence>
<dbReference type="EMBL" id="JAADYS010001103">
    <property type="protein sequence ID" value="KAF4465046.1"/>
    <property type="molecule type" value="Genomic_DNA"/>
</dbReference>
<dbReference type="PANTHER" id="PTHR45681">
    <property type="entry name" value="POLYKETIDE SYNTHASE 44-RELATED"/>
    <property type="match status" value="1"/>
</dbReference>
<dbReference type="Gene3D" id="3.40.50.150">
    <property type="entry name" value="Vaccinia Virus protein VP39"/>
    <property type="match status" value="1"/>
</dbReference>
<organism evidence="3 4">
    <name type="scientific">Fusarium albosuccineum</name>
    <dbReference type="NCBI Taxonomy" id="1237068"/>
    <lineage>
        <taxon>Eukaryota</taxon>
        <taxon>Fungi</taxon>
        <taxon>Dikarya</taxon>
        <taxon>Ascomycota</taxon>
        <taxon>Pezizomycotina</taxon>
        <taxon>Sordariomycetes</taxon>
        <taxon>Hypocreomycetidae</taxon>
        <taxon>Hypocreales</taxon>
        <taxon>Nectriaceae</taxon>
        <taxon>Fusarium</taxon>
        <taxon>Fusarium decemcellulare species complex</taxon>
    </lineage>
</organism>
<accession>A0A8H4PD53</accession>
<dbReference type="PANTHER" id="PTHR45681:SF6">
    <property type="entry name" value="POLYKETIDE SYNTHASE 37"/>
    <property type="match status" value="1"/>
</dbReference>
<reference evidence="3 4" key="1">
    <citation type="submission" date="2020-01" db="EMBL/GenBank/DDBJ databases">
        <title>Identification and distribution of gene clusters putatively required for synthesis of sphingolipid metabolism inhibitors in phylogenetically diverse species of the filamentous fungus Fusarium.</title>
        <authorList>
            <person name="Kim H.-S."/>
            <person name="Busman M."/>
            <person name="Brown D.W."/>
            <person name="Divon H."/>
            <person name="Uhlig S."/>
            <person name="Proctor R.H."/>
        </authorList>
    </citation>
    <scope>NUCLEOTIDE SEQUENCE [LARGE SCALE GENOMIC DNA]</scope>
    <source>
        <strain evidence="3 4">NRRL 20459</strain>
    </source>
</reference>
<evidence type="ECO:0000313" key="3">
    <source>
        <dbReference type="EMBL" id="KAF4465046.1"/>
    </source>
</evidence>
<dbReference type="Pfam" id="PF08242">
    <property type="entry name" value="Methyltransf_12"/>
    <property type="match status" value="1"/>
</dbReference>
<dbReference type="CDD" id="cd02440">
    <property type="entry name" value="AdoMet_MTases"/>
    <property type="match status" value="1"/>
</dbReference>
<dbReference type="GO" id="GO:0016740">
    <property type="term" value="F:transferase activity"/>
    <property type="evidence" value="ECO:0007669"/>
    <property type="project" value="UniProtKB-KW"/>
</dbReference>
<protein>
    <submittedName>
        <fullName evidence="3">Polyketide synthase</fullName>
    </submittedName>
</protein>
<dbReference type="InterPro" id="IPR029063">
    <property type="entry name" value="SAM-dependent_MTases_sf"/>
</dbReference>
<comment type="caution">
    <text evidence="3">The sequence shown here is derived from an EMBL/GenBank/DDBJ whole genome shotgun (WGS) entry which is preliminary data.</text>
</comment>
<dbReference type="InterPro" id="IPR050444">
    <property type="entry name" value="Polyketide_Synthase"/>
</dbReference>
<evidence type="ECO:0000256" key="1">
    <source>
        <dbReference type="ARBA" id="ARBA00022679"/>
    </source>
</evidence>
<feature type="domain" description="Methyltransferase type 12" evidence="2">
    <location>
        <begin position="196"/>
        <end position="297"/>
    </location>
</feature>
<dbReference type="OrthoDB" id="329835at2759"/>
<gene>
    <name evidence="3" type="ORF">FALBO_8105</name>
</gene>
<proteinExistence type="predicted"/>
<keyword evidence="1" id="KW-0808">Transferase</keyword>
<dbReference type="AlphaFoldDB" id="A0A8H4PD53"/>
<dbReference type="InterPro" id="IPR013217">
    <property type="entry name" value="Methyltransf_12"/>
</dbReference>
<dbReference type="SUPFAM" id="SSF53335">
    <property type="entry name" value="S-adenosyl-L-methionine-dependent methyltransferases"/>
    <property type="match status" value="1"/>
</dbReference>
<sequence length="544" mass="60098">MLNLETVVFNESQQLADKGRAQNNTLHIDWERDADFFSGHSANQTPPLCDTVVDHQLVLARAAALLIRACINNMSNQDATVNPISLSGHRLQLYKWMEAYNYSQASKILLEDVSMTSAIDILSSFPQLGVVGELLSQIGPNLIAILSGTLDPIPLLLDADRLMQIWGSIETMRRMQAHVRGYLSSYAIKRPRMSLLEIGASTCNTTDTIIKAFQGRNLRSHDLTDASLPTLKQVKRLFEHRDGVYFKSLDINKDPLSQGFVAGDYDVVVINNALHIANSLDEVVKKARQLLVPGGALIILGMTDVSPAYGLISGMIESTWSGIRADQLPLPSPTEWTRILAENGFGGLEPATRNFDKIGQTCYCVISTALASPRKQMPMNIITDTKGELVKFAGQLSATLATNGTASTISDFKLSTTSHDSIHVIIDEGSNPVLTDPIRFAVIKELALNATHILWVSMRWDGANAASESDMDMATRFTRVARKENESLKLVSLLVKQEHPSLPEILQVIMRILEISFQQDRAPHCELEYEYKNGQVFVPRIASV</sequence>
<evidence type="ECO:0000259" key="2">
    <source>
        <dbReference type="Pfam" id="PF08242"/>
    </source>
</evidence>
<dbReference type="Proteomes" id="UP000554235">
    <property type="component" value="Unassembled WGS sequence"/>
</dbReference>
<name>A0A8H4PD53_9HYPO</name>
<keyword evidence="4" id="KW-1185">Reference proteome</keyword>